<evidence type="ECO:0000313" key="3">
    <source>
        <dbReference type="Proteomes" id="UP000051955"/>
    </source>
</evidence>
<gene>
    <name evidence="2" type="ORF">FD25_GL001633</name>
</gene>
<dbReference type="STRING" id="1423715.FD25_GL001633"/>
<organism evidence="2 3">
    <name type="scientific">Levilactobacillus acidifarinae DSM 19394 = JCM 15949</name>
    <dbReference type="NCBI Taxonomy" id="1423715"/>
    <lineage>
        <taxon>Bacteria</taxon>
        <taxon>Bacillati</taxon>
        <taxon>Bacillota</taxon>
        <taxon>Bacilli</taxon>
        <taxon>Lactobacillales</taxon>
        <taxon>Lactobacillaceae</taxon>
        <taxon>Levilactobacillus</taxon>
    </lineage>
</organism>
<dbReference type="EMBL" id="AZDV01000017">
    <property type="protein sequence ID" value="KRK95127.1"/>
    <property type="molecule type" value="Genomic_DNA"/>
</dbReference>
<comment type="caution">
    <text evidence="2">The sequence shown here is derived from an EMBL/GenBank/DDBJ whole genome shotgun (WGS) entry which is preliminary data.</text>
</comment>
<evidence type="ECO:0000313" key="2">
    <source>
        <dbReference type="EMBL" id="KRK95127.1"/>
    </source>
</evidence>
<dbReference type="Proteomes" id="UP000051955">
    <property type="component" value="Unassembled WGS sequence"/>
</dbReference>
<name>A0A0R1LUE2_9LACO</name>
<dbReference type="PATRIC" id="fig|1423715.3.peg.1672"/>
<accession>A0A0R1LUE2</accession>
<feature type="domain" description="DUF4422" evidence="1">
    <location>
        <begin position="4"/>
        <end position="220"/>
    </location>
</feature>
<dbReference type="OrthoDB" id="9798746at2"/>
<dbReference type="AlphaFoldDB" id="A0A0R1LUE2"/>
<evidence type="ECO:0000259" key="1">
    <source>
        <dbReference type="Pfam" id="PF14393"/>
    </source>
</evidence>
<dbReference type="RefSeq" id="WP_057802884.1">
    <property type="nucleotide sequence ID" value="NZ_AZDV01000017.1"/>
</dbReference>
<proteinExistence type="predicted"/>
<dbReference type="InterPro" id="IPR025536">
    <property type="entry name" value="DUF4422"/>
</dbReference>
<protein>
    <submittedName>
        <fullName evidence="2">Cps1D protein</fullName>
    </submittedName>
</protein>
<reference evidence="2 3" key="1">
    <citation type="journal article" date="2015" name="Genome Announc.">
        <title>Expanding the biotechnology potential of lactobacilli through comparative genomics of 213 strains and associated genera.</title>
        <authorList>
            <person name="Sun Z."/>
            <person name="Harris H.M."/>
            <person name="McCann A."/>
            <person name="Guo C."/>
            <person name="Argimon S."/>
            <person name="Zhang W."/>
            <person name="Yang X."/>
            <person name="Jeffery I.B."/>
            <person name="Cooney J.C."/>
            <person name="Kagawa T.F."/>
            <person name="Liu W."/>
            <person name="Song Y."/>
            <person name="Salvetti E."/>
            <person name="Wrobel A."/>
            <person name="Rasinkangas P."/>
            <person name="Parkhill J."/>
            <person name="Rea M.C."/>
            <person name="O'Sullivan O."/>
            <person name="Ritari J."/>
            <person name="Douillard F.P."/>
            <person name="Paul Ross R."/>
            <person name="Yang R."/>
            <person name="Briner A.E."/>
            <person name="Felis G.E."/>
            <person name="de Vos W.M."/>
            <person name="Barrangou R."/>
            <person name="Klaenhammer T.R."/>
            <person name="Caufield P.W."/>
            <person name="Cui Y."/>
            <person name="Zhang H."/>
            <person name="O'Toole P.W."/>
        </authorList>
    </citation>
    <scope>NUCLEOTIDE SEQUENCE [LARGE SCALE GENOMIC DNA]</scope>
    <source>
        <strain evidence="2 3">DSM 19394</strain>
    </source>
</reference>
<sequence length="254" mass="29873">MNIKVLVAAHKKAPMPNDSALYLPVHVGTALHPEVKLGYQPDNQGDNISSKNGTYNELTAIYWAWKNLDADAIGLVHYRRLLSLNRQKDFSTVLSNGEAQKLLEKYDIILPKKRHYYIETNYSHYIHAHHAEPLKECRRVISDLYPEYLAAYDQVMKKTSAHMFNIFIMKKVYFEAYCEWMFSILAELNSRIDTSDYDDYESRVLGFVSELLLDVWLERQSYSYKEINCVFMEKQNWFKKGGNFILRKLMGFRE</sequence>
<dbReference type="Pfam" id="PF14393">
    <property type="entry name" value="DUF4422"/>
    <property type="match status" value="1"/>
</dbReference>
<keyword evidence="3" id="KW-1185">Reference proteome</keyword>